<accession>A0A1Y1JGD2</accession>
<comment type="caution">
    <text evidence="2">The sequence shown here is derived from an EMBL/GenBank/DDBJ whole genome shotgun (WGS) entry which is preliminary data.</text>
</comment>
<dbReference type="OMA" id="FYPYELK"/>
<organism evidence="2 3">
    <name type="scientific">Plasmodium gonderi</name>
    <dbReference type="NCBI Taxonomy" id="77519"/>
    <lineage>
        <taxon>Eukaryota</taxon>
        <taxon>Sar</taxon>
        <taxon>Alveolata</taxon>
        <taxon>Apicomplexa</taxon>
        <taxon>Aconoidasida</taxon>
        <taxon>Haemosporida</taxon>
        <taxon>Plasmodiidae</taxon>
        <taxon>Plasmodium</taxon>
        <taxon>Plasmodium (Plasmodium)</taxon>
    </lineage>
</organism>
<proteinExistence type="predicted"/>
<feature type="region of interest" description="Disordered" evidence="1">
    <location>
        <begin position="100"/>
        <end position="119"/>
    </location>
</feature>
<keyword evidence="3" id="KW-1185">Reference proteome</keyword>
<dbReference type="Proteomes" id="UP000195521">
    <property type="component" value="Unassembled WGS sequence"/>
</dbReference>
<dbReference type="RefSeq" id="XP_028542092.1">
    <property type="nucleotide sequence ID" value="XM_028686291.1"/>
</dbReference>
<dbReference type="OrthoDB" id="371808at2759"/>
<evidence type="ECO:0000256" key="1">
    <source>
        <dbReference type="SAM" id="MobiDB-lite"/>
    </source>
</evidence>
<sequence length="1247" mass="147235">MRCQNGICLLVPRDPFHNKNYHLAVHTFFFHSLQNDNQKRKILQTTRDEGNKILFCANHLLQHNGTRNHVPKFMQMKIMSYTKTSSMRRNTLGQKIKEERSNTHEYHPKSRIKTGQRNHKENDHIKHDVKDKMELEFSTCRNVINGCLPPEENHHDENRETNELNNLCKKIYYLSKNRVKNEKVWIYYINELYKEKKNFPFVSIKNLLLILLGITKSQYVVKDILCCDIPRGHNEDQLGKKTNTADIVDVLIDILSGRMNQMTNNQLSIFIHIIQKWNRSELYKDIIDKINNKILVETPLKKLSTRTFSNILHIYAKGSGKVTSNKHILQETINNSFIQPNGQANRIIKNLRKGNVRLEDILRLICAMYRLKIKNTELLEIVIQVLNDKVKEGSYFLTPSILLYLANLNIYNEELWKRFKMIIIQNYQFYNSVHLTNVFYGFSKFIPSGVEELFDLLASHIMHNFGDKCGKNEKILCKSEKHSIDTKPVDLLKSDIPTIWDNKVNKLNIFQITNIIKSCINCNYINYNFFEFLLDQLRKSKESQSLDNQIDSLKVISKILRTVNNHSVYKYVVYFHQTEKGNLSNHMEENPYIYLMNQKWIHKEIYTYISGYDICNIFQPMIYCNHHMGSKRKEEQNNFEIFLDEMSEKVREKIEQHLYEPQMKLLFHKLILCLSFSKVIFVNLYALCIIMLEENKKYFTINNLYFYVKIMHQNRVYNYELFSWIIEHVKKNEHLLDVKKKIKIILLSYNIFNKINRKDMQELCHFFLSTDGATDSGKEGAVAATTEAEVAASSAEGSSAKITPMWKIPESLNKKKKVVNLDHISNGSIQNCMQDDMCHFINSHADKVGSKYIDGENVTNNSHSMSEIEKDSNFSLTGKELFLNKIEKTDITPCHLDFNDYINFMLILIHSLQDDANGKFQLNSLISKGVNNIPKIKQMNEALDEHTKKLRKNLHSRRRIIIQLFEIFDTFLGKTPCMENNCTSLDDFPKPKDMYESRICQMMYILHFIKMLNEDVYNDIMKLQRMNKYKNREERKDSNDSKKNLFELKIEDLEFLNLSRNNHISSCTPHSMIPNNQTVSRYKYKSVHDTIDLFMQSFKMHKCTNYADVNLKNNKNDLHKMESYYKLNDFLISDIIHIFEKGKDKIFHFLLFYPHELKRTVVKKRENKIFLKHEYDESLIVCTEVIFFYNFLKKNFQNQFFFMLLDTTPFVKFHTCTNGDALQGDVLGDPHRVMHEASSFLEAIMMQ</sequence>
<gene>
    <name evidence="2" type="ORF">PGO_041030</name>
</gene>
<dbReference type="AlphaFoldDB" id="A0A1Y1JGD2"/>
<name>A0A1Y1JGD2_PLAGO</name>
<dbReference type="GeneID" id="39746214"/>
<dbReference type="EMBL" id="BDQF01000004">
    <property type="protein sequence ID" value="GAW79503.1"/>
    <property type="molecule type" value="Genomic_DNA"/>
</dbReference>
<evidence type="ECO:0000313" key="3">
    <source>
        <dbReference type="Proteomes" id="UP000195521"/>
    </source>
</evidence>
<protein>
    <submittedName>
        <fullName evidence="2">Uncharacterized protein</fullName>
    </submittedName>
</protein>
<reference evidence="3" key="1">
    <citation type="submission" date="2017-04" db="EMBL/GenBank/DDBJ databases">
        <title>Plasmodium gonderi genome.</title>
        <authorList>
            <person name="Arisue N."/>
            <person name="Honma H."/>
            <person name="Kawai S."/>
            <person name="Tougan T."/>
            <person name="Tanabe K."/>
            <person name="Horii T."/>
        </authorList>
    </citation>
    <scope>NUCLEOTIDE SEQUENCE [LARGE SCALE GENOMIC DNA]</scope>
    <source>
        <strain evidence="3">ATCC 30045</strain>
    </source>
</reference>
<evidence type="ECO:0000313" key="2">
    <source>
        <dbReference type="EMBL" id="GAW79503.1"/>
    </source>
</evidence>